<evidence type="ECO:0000313" key="2">
    <source>
        <dbReference type="Proteomes" id="UP000504636"/>
    </source>
</evidence>
<organism evidence="1">
    <name type="scientific">Mytilinidion resinicola</name>
    <dbReference type="NCBI Taxonomy" id="574789"/>
    <lineage>
        <taxon>Eukaryota</taxon>
        <taxon>Fungi</taxon>
        <taxon>Dikarya</taxon>
        <taxon>Ascomycota</taxon>
        <taxon>Pezizomycotina</taxon>
        <taxon>Dothideomycetes</taxon>
        <taxon>Pleosporomycetidae</taxon>
        <taxon>Mytilinidiales</taxon>
        <taxon>Mytilinidiaceae</taxon>
        <taxon>Mytilinidion</taxon>
    </lineage>
</organism>
<evidence type="ECO:0000313" key="3">
    <source>
        <dbReference type="RefSeq" id="XP_033568412.1"/>
    </source>
</evidence>
<reference evidence="1 3" key="1">
    <citation type="journal article" date="2020" name="Stud. Mycol.">
        <title>101 Dothideomycetes genomes: a test case for predicting lifestyles and emergence of pathogens.</title>
        <authorList>
            <person name="Haridas S."/>
            <person name="Albert R."/>
            <person name="Binder M."/>
            <person name="Bloem J."/>
            <person name="Labutti K."/>
            <person name="Salamov A."/>
            <person name="Andreopoulos B."/>
            <person name="Baker S."/>
            <person name="Barry K."/>
            <person name="Bills G."/>
            <person name="Bluhm B."/>
            <person name="Cannon C."/>
            <person name="Castanera R."/>
            <person name="Culley D."/>
            <person name="Daum C."/>
            <person name="Ezra D."/>
            <person name="Gonzalez J."/>
            <person name="Henrissat B."/>
            <person name="Kuo A."/>
            <person name="Liang C."/>
            <person name="Lipzen A."/>
            <person name="Lutzoni F."/>
            <person name="Magnuson J."/>
            <person name="Mondo S."/>
            <person name="Nolan M."/>
            <person name="Ohm R."/>
            <person name="Pangilinan J."/>
            <person name="Park H.-J."/>
            <person name="Ramirez L."/>
            <person name="Alfaro M."/>
            <person name="Sun H."/>
            <person name="Tritt A."/>
            <person name="Yoshinaga Y."/>
            <person name="Zwiers L.-H."/>
            <person name="Turgeon B."/>
            <person name="Goodwin S."/>
            <person name="Spatafora J."/>
            <person name="Crous P."/>
            <person name="Grigoriev I."/>
        </authorList>
    </citation>
    <scope>NUCLEOTIDE SEQUENCE</scope>
    <source>
        <strain evidence="1 3">CBS 304.34</strain>
    </source>
</reference>
<evidence type="ECO:0000313" key="1">
    <source>
        <dbReference type="EMBL" id="KAF2801448.1"/>
    </source>
</evidence>
<dbReference type="EMBL" id="MU003730">
    <property type="protein sequence ID" value="KAF2801448.1"/>
    <property type="molecule type" value="Genomic_DNA"/>
</dbReference>
<reference evidence="3" key="2">
    <citation type="submission" date="2020-04" db="EMBL/GenBank/DDBJ databases">
        <authorList>
            <consortium name="NCBI Genome Project"/>
        </authorList>
    </citation>
    <scope>NUCLEOTIDE SEQUENCE</scope>
    <source>
        <strain evidence="3">CBS 304.34</strain>
    </source>
</reference>
<name>A0A6A6XYU0_9PEZI</name>
<dbReference type="RefSeq" id="XP_033568412.1">
    <property type="nucleotide sequence ID" value="XM_033728713.1"/>
</dbReference>
<gene>
    <name evidence="1 3" type="ORF">BDZ99DRAFT_577584</name>
</gene>
<dbReference type="Proteomes" id="UP000504636">
    <property type="component" value="Unplaced"/>
</dbReference>
<sequence>MAFVVGDFMWLLTEKLPRLIAAAVPFSHRRRRPVSHRRRRPVPSLIAAAVRLIAAAVPRLIAAAVPRLIAAAAVPLSMTREATFVRWCRGSREL</sequence>
<accession>A0A6A6XYU0</accession>
<dbReference type="GeneID" id="54469606"/>
<reference evidence="3" key="3">
    <citation type="submission" date="2025-04" db="UniProtKB">
        <authorList>
            <consortium name="RefSeq"/>
        </authorList>
    </citation>
    <scope>IDENTIFICATION</scope>
    <source>
        <strain evidence="3">CBS 304.34</strain>
    </source>
</reference>
<dbReference type="AlphaFoldDB" id="A0A6A6XYU0"/>
<proteinExistence type="predicted"/>
<keyword evidence="2" id="KW-1185">Reference proteome</keyword>
<protein>
    <submittedName>
        <fullName evidence="1 3">Uncharacterized protein</fullName>
    </submittedName>
</protein>